<dbReference type="EMBL" id="OX458333">
    <property type="protein sequence ID" value="CAI8816014.1"/>
    <property type="molecule type" value="Genomic_DNA"/>
</dbReference>
<gene>
    <name evidence="2" type="ORF">MSZNOR_1867</name>
</gene>
<keyword evidence="1" id="KW-1133">Transmembrane helix</keyword>
<keyword evidence="3" id="KW-1185">Reference proteome</keyword>
<dbReference type="Proteomes" id="UP001162030">
    <property type="component" value="Chromosome"/>
</dbReference>
<keyword evidence="1" id="KW-0472">Membrane</keyword>
<name>A0ABN8X426_9GAMM</name>
<organism evidence="2 3">
    <name type="scientific">Methylocaldum szegediense</name>
    <dbReference type="NCBI Taxonomy" id="73780"/>
    <lineage>
        <taxon>Bacteria</taxon>
        <taxon>Pseudomonadati</taxon>
        <taxon>Pseudomonadota</taxon>
        <taxon>Gammaproteobacteria</taxon>
        <taxon>Methylococcales</taxon>
        <taxon>Methylococcaceae</taxon>
        <taxon>Methylocaldum</taxon>
    </lineage>
</organism>
<proteinExistence type="predicted"/>
<evidence type="ECO:0000313" key="2">
    <source>
        <dbReference type="EMBL" id="CAI8816014.1"/>
    </source>
</evidence>
<evidence type="ECO:0000256" key="1">
    <source>
        <dbReference type="SAM" id="Phobius"/>
    </source>
</evidence>
<feature type="transmembrane region" description="Helical" evidence="1">
    <location>
        <begin position="12"/>
        <end position="33"/>
    </location>
</feature>
<sequence>MHGGSRHCGYELADFLLAPILMSFVSSAPMAYLSDSLADRLKALWLKRQNAVIVVFRGHRFSDWDCAAADHPVAGGADQPVYR</sequence>
<accession>A0ABN8X426</accession>
<keyword evidence="1" id="KW-0812">Transmembrane</keyword>
<protein>
    <submittedName>
        <fullName evidence="2">Uncharacterized protein</fullName>
    </submittedName>
</protein>
<reference evidence="2 3" key="1">
    <citation type="submission" date="2023-03" db="EMBL/GenBank/DDBJ databases">
        <authorList>
            <person name="Pearce D."/>
        </authorList>
    </citation>
    <scope>NUCLEOTIDE SEQUENCE [LARGE SCALE GENOMIC DNA]</scope>
    <source>
        <strain evidence="2">Msz</strain>
    </source>
</reference>
<evidence type="ECO:0000313" key="3">
    <source>
        <dbReference type="Proteomes" id="UP001162030"/>
    </source>
</evidence>